<evidence type="ECO:0000313" key="3">
    <source>
        <dbReference type="Proteomes" id="UP000237000"/>
    </source>
</evidence>
<dbReference type="AlphaFoldDB" id="A0A2P5FAA3"/>
<feature type="transmembrane region" description="Helical" evidence="1">
    <location>
        <begin position="84"/>
        <end position="106"/>
    </location>
</feature>
<comment type="caution">
    <text evidence="2">The sequence shown here is derived from an EMBL/GenBank/DDBJ whole genome shotgun (WGS) entry which is preliminary data.</text>
</comment>
<dbReference type="InParanoid" id="A0A2P5FAA3"/>
<dbReference type="EMBL" id="JXTC01000049">
    <property type="protein sequence ID" value="PON94718.1"/>
    <property type="molecule type" value="Genomic_DNA"/>
</dbReference>
<gene>
    <name evidence="2" type="ORF">TorRG33x02_095010</name>
</gene>
<keyword evidence="1" id="KW-1133">Transmembrane helix</keyword>
<accession>A0A2P5FAA3</accession>
<protein>
    <submittedName>
        <fullName evidence="2">Uncharacterized protein</fullName>
    </submittedName>
</protein>
<sequence length="113" mass="13222">MWSTGQYEFSIPKPNNSTSFSQQWRKTSAAVGWRWRKKRLISSRTHGPTRDHQIKTAPGGHVWRWWSYDLERTISYRVALLKNFVLMANGSILFCMLQNCIIWYGVGIALRST</sequence>
<dbReference type="Proteomes" id="UP000237000">
    <property type="component" value="Unassembled WGS sequence"/>
</dbReference>
<keyword evidence="1" id="KW-0472">Membrane</keyword>
<proteinExistence type="predicted"/>
<reference evidence="3" key="1">
    <citation type="submission" date="2016-06" db="EMBL/GenBank/DDBJ databases">
        <title>Parallel loss of symbiosis genes in relatives of nitrogen-fixing non-legume Parasponia.</title>
        <authorList>
            <person name="Van Velzen R."/>
            <person name="Holmer R."/>
            <person name="Bu F."/>
            <person name="Rutten L."/>
            <person name="Van Zeijl A."/>
            <person name="Liu W."/>
            <person name="Santuari L."/>
            <person name="Cao Q."/>
            <person name="Sharma T."/>
            <person name="Shen D."/>
            <person name="Roswanjaya Y."/>
            <person name="Wardhani T."/>
            <person name="Kalhor M.S."/>
            <person name="Jansen J."/>
            <person name="Van den Hoogen J."/>
            <person name="Gungor B."/>
            <person name="Hartog M."/>
            <person name="Hontelez J."/>
            <person name="Verver J."/>
            <person name="Yang W.-C."/>
            <person name="Schijlen E."/>
            <person name="Repin R."/>
            <person name="Schilthuizen M."/>
            <person name="Schranz E."/>
            <person name="Heidstra R."/>
            <person name="Miyata K."/>
            <person name="Fedorova E."/>
            <person name="Kohlen W."/>
            <person name="Bisseling T."/>
            <person name="Smit S."/>
            <person name="Geurts R."/>
        </authorList>
    </citation>
    <scope>NUCLEOTIDE SEQUENCE [LARGE SCALE GENOMIC DNA]</scope>
    <source>
        <strain evidence="3">cv. RG33-2</strain>
    </source>
</reference>
<keyword evidence="1" id="KW-0812">Transmembrane</keyword>
<evidence type="ECO:0000256" key="1">
    <source>
        <dbReference type="SAM" id="Phobius"/>
    </source>
</evidence>
<name>A0A2P5FAA3_TREOI</name>
<keyword evidence="3" id="KW-1185">Reference proteome</keyword>
<organism evidence="2 3">
    <name type="scientific">Trema orientale</name>
    <name type="common">Charcoal tree</name>
    <name type="synonym">Celtis orientalis</name>
    <dbReference type="NCBI Taxonomy" id="63057"/>
    <lineage>
        <taxon>Eukaryota</taxon>
        <taxon>Viridiplantae</taxon>
        <taxon>Streptophyta</taxon>
        <taxon>Embryophyta</taxon>
        <taxon>Tracheophyta</taxon>
        <taxon>Spermatophyta</taxon>
        <taxon>Magnoliopsida</taxon>
        <taxon>eudicotyledons</taxon>
        <taxon>Gunneridae</taxon>
        <taxon>Pentapetalae</taxon>
        <taxon>rosids</taxon>
        <taxon>fabids</taxon>
        <taxon>Rosales</taxon>
        <taxon>Cannabaceae</taxon>
        <taxon>Trema</taxon>
    </lineage>
</organism>
<evidence type="ECO:0000313" key="2">
    <source>
        <dbReference type="EMBL" id="PON94718.1"/>
    </source>
</evidence>